<sequence>MSVAEKAYRLSLLAKDEIPPGNYFKCHPGQQLIRHLVTQNYDQFSSASTGNKKVIMRKILNQLYKDFTFVDWDLDVSGWIRIPETDERAINRIYRCFYNFTNRSPSQLAAPTTSMVTETTSSLDGAIGNDLPNVTRRPSANPNGAEKGDKLVAESNTIADISTSAAAYIPKSVQSPSSNGTVSSTCNSHGQREQSPFRHSNEFPINVKTDTNMKITAAATPMRANPSVLRELDANVSAGNDAVLQLQRLGNYEKENAPITDKRPGDIMVSPLQSDVRSPTNQAASYFNTSLSFEDDEDDHGGTNFSFSDAPSVDGTTPVETPLAVPSPHTLLTPAKDEPSIESKIDVDVESMAFPSPLPFDEWDGLLERSNNLSFVDAPSANYTSQEETTSGLIGPSSKELDGPSRSPEDLLKDQLLSLCLSFAEQKDGYMDIRHSDHIENCVDALVRACDGPFPAFNRNTCMLCSKVNECSPDRPSSSFNQSFDVSNDEEGEDEDDYKDDDESTGFPISKNGQRLFTYSSNPGMSRPKAIQFQPRFIFRALRNVNKKRDPMKVSLVSLLPSRPFDRQGNGILSTRNPDPLIQAPSGGGPPKNDMTRNDLPPLPSGQHPDFFWYSARSFEDSIRGVESSIEAEFHLSANALDTAVDAYRRIELMAEVDYVKSQVILELARMNLLFKQTNHLIHRYNMDPSICDIREINRQIQRLEGEKLKAEERIGNLIQRQRMIRAYLMGNDRPCESELLSDLPRLRARLESRDPVGKGSIFSRCPPSGSKQKILLTNIASLLEENYLDPDSSHAT</sequence>
<evidence type="ECO:0000313" key="4">
    <source>
        <dbReference type="Proteomes" id="UP000693970"/>
    </source>
</evidence>
<feature type="region of interest" description="Disordered" evidence="2">
    <location>
        <begin position="123"/>
        <end position="149"/>
    </location>
</feature>
<proteinExistence type="predicted"/>
<feature type="region of interest" description="Disordered" evidence="2">
    <location>
        <begin position="256"/>
        <end position="341"/>
    </location>
</feature>
<keyword evidence="1" id="KW-0175">Coiled coil</keyword>
<feature type="region of interest" description="Disordered" evidence="2">
    <location>
        <begin position="472"/>
        <end position="515"/>
    </location>
</feature>
<feature type="compositionally biased region" description="Polar residues" evidence="2">
    <location>
        <begin position="381"/>
        <end position="392"/>
    </location>
</feature>
<feature type="region of interest" description="Disordered" evidence="2">
    <location>
        <begin position="570"/>
        <end position="599"/>
    </location>
</feature>
<reference evidence="3" key="2">
    <citation type="submission" date="2021-04" db="EMBL/GenBank/DDBJ databases">
        <authorList>
            <person name="Podell S."/>
        </authorList>
    </citation>
    <scope>NUCLEOTIDE SEQUENCE</scope>
    <source>
        <strain evidence="3">Hildebrandi</strain>
    </source>
</reference>
<feature type="compositionally biased region" description="Polar residues" evidence="2">
    <location>
        <begin position="475"/>
        <end position="486"/>
    </location>
</feature>
<feature type="compositionally biased region" description="Basic and acidic residues" evidence="2">
    <location>
        <begin position="399"/>
        <end position="408"/>
    </location>
</feature>
<feature type="compositionally biased region" description="Basic and acidic residues" evidence="2">
    <location>
        <begin position="190"/>
        <end position="201"/>
    </location>
</feature>
<accession>A0A9K3LKB2</accession>
<keyword evidence="4" id="KW-1185">Reference proteome</keyword>
<comment type="caution">
    <text evidence="3">The sequence shown here is derived from an EMBL/GenBank/DDBJ whole genome shotgun (WGS) entry which is preliminary data.</text>
</comment>
<feature type="compositionally biased region" description="Polar residues" evidence="2">
    <location>
        <begin position="303"/>
        <end position="319"/>
    </location>
</feature>
<feature type="region of interest" description="Disordered" evidence="2">
    <location>
        <begin position="171"/>
        <end position="203"/>
    </location>
</feature>
<feature type="compositionally biased region" description="Basic and acidic residues" evidence="2">
    <location>
        <begin position="256"/>
        <end position="265"/>
    </location>
</feature>
<gene>
    <name evidence="3" type="ORF">IV203_027029</name>
</gene>
<feature type="compositionally biased region" description="Acidic residues" evidence="2">
    <location>
        <begin position="487"/>
        <end position="504"/>
    </location>
</feature>
<evidence type="ECO:0000313" key="3">
    <source>
        <dbReference type="EMBL" id="KAG7363668.1"/>
    </source>
</evidence>
<reference evidence="3" key="1">
    <citation type="journal article" date="2021" name="Sci. Rep.">
        <title>Diploid genomic architecture of Nitzschia inconspicua, an elite biomass production diatom.</title>
        <authorList>
            <person name="Oliver A."/>
            <person name="Podell S."/>
            <person name="Pinowska A."/>
            <person name="Traller J.C."/>
            <person name="Smith S.R."/>
            <person name="McClure R."/>
            <person name="Beliaev A."/>
            <person name="Bohutskyi P."/>
            <person name="Hill E.A."/>
            <person name="Rabines A."/>
            <person name="Zheng H."/>
            <person name="Allen L.Z."/>
            <person name="Kuo A."/>
            <person name="Grigoriev I.V."/>
            <person name="Allen A.E."/>
            <person name="Hazlebeck D."/>
            <person name="Allen E.E."/>
        </authorList>
    </citation>
    <scope>NUCLEOTIDE SEQUENCE</scope>
    <source>
        <strain evidence="3">Hildebrandi</strain>
    </source>
</reference>
<feature type="region of interest" description="Disordered" evidence="2">
    <location>
        <begin position="379"/>
        <end position="408"/>
    </location>
</feature>
<evidence type="ECO:0000256" key="2">
    <source>
        <dbReference type="SAM" id="MobiDB-lite"/>
    </source>
</evidence>
<name>A0A9K3LKB2_9STRA</name>
<dbReference type="Proteomes" id="UP000693970">
    <property type="component" value="Unassembled WGS sequence"/>
</dbReference>
<dbReference type="EMBL" id="JAGRRH010000010">
    <property type="protein sequence ID" value="KAG7363668.1"/>
    <property type="molecule type" value="Genomic_DNA"/>
</dbReference>
<evidence type="ECO:0000256" key="1">
    <source>
        <dbReference type="SAM" id="Coils"/>
    </source>
</evidence>
<organism evidence="3 4">
    <name type="scientific">Nitzschia inconspicua</name>
    <dbReference type="NCBI Taxonomy" id="303405"/>
    <lineage>
        <taxon>Eukaryota</taxon>
        <taxon>Sar</taxon>
        <taxon>Stramenopiles</taxon>
        <taxon>Ochrophyta</taxon>
        <taxon>Bacillariophyta</taxon>
        <taxon>Bacillariophyceae</taxon>
        <taxon>Bacillariophycidae</taxon>
        <taxon>Bacillariales</taxon>
        <taxon>Bacillariaceae</taxon>
        <taxon>Nitzschia</taxon>
    </lineage>
</organism>
<feature type="compositionally biased region" description="Polar residues" evidence="2">
    <location>
        <begin position="271"/>
        <end position="292"/>
    </location>
</feature>
<feature type="coiled-coil region" evidence="1">
    <location>
        <begin position="694"/>
        <end position="721"/>
    </location>
</feature>
<feature type="compositionally biased region" description="Polar residues" evidence="2">
    <location>
        <begin position="172"/>
        <end position="189"/>
    </location>
</feature>
<protein>
    <submittedName>
        <fullName evidence="3">Uncharacterized protein</fullName>
    </submittedName>
</protein>
<dbReference type="AlphaFoldDB" id="A0A9K3LKB2"/>